<evidence type="ECO:0000313" key="1">
    <source>
        <dbReference type="EMBL" id="GGC74724.1"/>
    </source>
</evidence>
<dbReference type="SUPFAM" id="SSF52309">
    <property type="entry name" value="N-(deoxy)ribosyltransferase-like"/>
    <property type="match status" value="1"/>
</dbReference>
<name>A0ABQ1NEK5_9ENTE</name>
<gene>
    <name evidence="1" type="ORF">GCM10011573_00300</name>
</gene>
<comment type="caution">
    <text evidence="1">The sequence shown here is derived from an EMBL/GenBank/DDBJ whole genome shotgun (WGS) entry which is preliminary data.</text>
</comment>
<protein>
    <recommendedName>
        <fullName evidence="3">Nucleoside 2-deoxyribosyltransferase</fullName>
    </recommendedName>
</protein>
<dbReference type="Gene3D" id="3.40.50.450">
    <property type="match status" value="1"/>
</dbReference>
<sequence length="225" mass="25469">MKKCFFVTPIGQEGSEERKNSDDTLEFLIEPICSKNGMEVIRVDKVNDTDKIDVTIMNHLQSADLVIVDMTTHNPNVFYEFGYRHALGKPLIPIIKKGSDGIPFDVYNLRTIFYATEVRALETAKNQLDETIKNIDFEEIETTESSSEINIPLLKINDKLDTLLKAIEIRNEAEIDLIASQVAKHAKPKDDIDATLMKTVMPELLKNPDSLKQLLEISAMFPSDK</sequence>
<accession>A0ABQ1NEK5</accession>
<dbReference type="EMBL" id="BMKI01000001">
    <property type="protein sequence ID" value="GGC74724.1"/>
    <property type="molecule type" value="Genomic_DNA"/>
</dbReference>
<evidence type="ECO:0008006" key="3">
    <source>
        <dbReference type="Google" id="ProtNLM"/>
    </source>
</evidence>
<reference evidence="2" key="1">
    <citation type="journal article" date="2019" name="Int. J. Syst. Evol. Microbiol.">
        <title>The Global Catalogue of Microorganisms (GCM) 10K type strain sequencing project: providing services to taxonomists for standard genome sequencing and annotation.</title>
        <authorList>
            <consortium name="The Broad Institute Genomics Platform"/>
            <consortium name="The Broad Institute Genome Sequencing Center for Infectious Disease"/>
            <person name="Wu L."/>
            <person name="Ma J."/>
        </authorList>
    </citation>
    <scope>NUCLEOTIDE SEQUENCE [LARGE SCALE GENOMIC DNA]</scope>
    <source>
        <strain evidence="2">CGMCC 1.15942</strain>
    </source>
</reference>
<keyword evidence="2" id="KW-1185">Reference proteome</keyword>
<evidence type="ECO:0000313" key="2">
    <source>
        <dbReference type="Proteomes" id="UP000630615"/>
    </source>
</evidence>
<dbReference type="RefSeq" id="WP_088271388.1">
    <property type="nucleotide sequence ID" value="NZ_BMKI01000001.1"/>
</dbReference>
<dbReference type="Proteomes" id="UP000630615">
    <property type="component" value="Unassembled WGS sequence"/>
</dbReference>
<organism evidence="1 2">
    <name type="scientific">Enterococcus wangshanyuanii</name>
    <dbReference type="NCBI Taxonomy" id="2005703"/>
    <lineage>
        <taxon>Bacteria</taxon>
        <taxon>Bacillati</taxon>
        <taxon>Bacillota</taxon>
        <taxon>Bacilli</taxon>
        <taxon>Lactobacillales</taxon>
        <taxon>Enterococcaceae</taxon>
        <taxon>Enterococcus</taxon>
    </lineage>
</organism>
<proteinExistence type="predicted"/>